<keyword evidence="7 9" id="KW-0539">Nucleus</keyword>
<reference evidence="11" key="1">
    <citation type="journal article" date="2022" name="DNA Res.">
        <title>Genome analysis of five recently described species of the CUG-Ser clade uncovers Candida theae as a new hybrid lineage with pathogenic potential in the Candida parapsilosis species complex.</title>
        <authorList>
            <person name="Mixao V."/>
            <person name="Del Olmo V."/>
            <person name="Hegedusova E."/>
            <person name="Saus E."/>
            <person name="Pryszcz L."/>
            <person name="Cillingova A."/>
            <person name="Nosek J."/>
            <person name="Gabaldon T."/>
        </authorList>
    </citation>
    <scope>NUCLEOTIDE SEQUENCE</scope>
    <source>
        <strain evidence="11">CBS 10844</strain>
    </source>
</reference>
<name>A0AAI9SW60_9ASCO</name>
<dbReference type="PANTHER" id="PTHR28270:SF1">
    <property type="entry name" value="MEDIATOR OF RNA POLYMERASE II TRANSCRIPTION SUBUNIT 19"/>
    <property type="match status" value="1"/>
</dbReference>
<evidence type="ECO:0000256" key="8">
    <source>
        <dbReference type="ARBA" id="ARBA00032018"/>
    </source>
</evidence>
<evidence type="ECO:0000313" key="11">
    <source>
        <dbReference type="EMBL" id="KAI3404211.2"/>
    </source>
</evidence>
<comment type="subunit">
    <text evidence="9">Component of the Mediator complex.</text>
</comment>
<evidence type="ECO:0000256" key="2">
    <source>
        <dbReference type="ARBA" id="ARBA00009259"/>
    </source>
</evidence>
<dbReference type="Pfam" id="PF08633">
    <property type="entry name" value="Rox3"/>
    <property type="match status" value="1"/>
</dbReference>
<evidence type="ECO:0000256" key="10">
    <source>
        <dbReference type="SAM" id="MobiDB-lite"/>
    </source>
</evidence>
<evidence type="ECO:0000256" key="1">
    <source>
        <dbReference type="ARBA" id="ARBA00004123"/>
    </source>
</evidence>
<dbReference type="GO" id="GO:0016592">
    <property type="term" value="C:mediator complex"/>
    <property type="evidence" value="ECO:0007669"/>
    <property type="project" value="InterPro"/>
</dbReference>
<sequence length="223" mass="24238">MTNEQTKRPDEYYLVDTGKTYKPSRPTPLDNLVRLYNLEPIAKQLARTNPDGSKNVKLRKSYKAHIQDLPGKHQIPPSKSIAIGLMDPSIPRHPDIIREFDQDLLGKALRFDRTPISGIPGFNALDLAVNDQQTGMGGGGDDIDEDGKSRKRKKKTQLGVSRASANDSVNDSVLVSRASVNDSVNDSVLVSRASVNDSVNDSVLVSRASVNDSVLVSSASVKS</sequence>
<accession>A0AAI9SW60</accession>
<evidence type="ECO:0000256" key="6">
    <source>
        <dbReference type="ARBA" id="ARBA00023163"/>
    </source>
</evidence>
<dbReference type="Proteomes" id="UP001202479">
    <property type="component" value="Unassembled WGS sequence"/>
</dbReference>
<keyword evidence="5 9" id="KW-0010">Activator</keyword>
<dbReference type="GO" id="GO:0070847">
    <property type="term" value="C:core mediator complex"/>
    <property type="evidence" value="ECO:0007669"/>
    <property type="project" value="TreeGrafter"/>
</dbReference>
<dbReference type="AlphaFoldDB" id="A0AAI9SW60"/>
<proteinExistence type="inferred from homology"/>
<dbReference type="PANTHER" id="PTHR28270">
    <property type="entry name" value="MEDIATOR OF RNA POLYMERASE II TRANSCRIPTION SUBUNIT 19"/>
    <property type="match status" value="1"/>
</dbReference>
<keyword evidence="6 9" id="KW-0804">Transcription</keyword>
<keyword evidence="4 9" id="KW-0805">Transcription regulation</keyword>
<evidence type="ECO:0000256" key="7">
    <source>
        <dbReference type="ARBA" id="ARBA00023242"/>
    </source>
</evidence>
<dbReference type="InterPro" id="IPR013942">
    <property type="entry name" value="Mediator_Med19_fun"/>
</dbReference>
<comment type="similarity">
    <text evidence="2 9">Belongs to the Mediator complex subunit 19 family.</text>
</comment>
<dbReference type="GO" id="GO:0006357">
    <property type="term" value="P:regulation of transcription by RNA polymerase II"/>
    <property type="evidence" value="ECO:0007669"/>
    <property type="project" value="InterPro"/>
</dbReference>
<feature type="region of interest" description="Disordered" evidence="10">
    <location>
        <begin position="133"/>
        <end position="163"/>
    </location>
</feature>
<organism evidence="11 12">
    <name type="scientific">Candida oxycetoniae</name>
    <dbReference type="NCBI Taxonomy" id="497107"/>
    <lineage>
        <taxon>Eukaryota</taxon>
        <taxon>Fungi</taxon>
        <taxon>Dikarya</taxon>
        <taxon>Ascomycota</taxon>
        <taxon>Saccharomycotina</taxon>
        <taxon>Pichiomycetes</taxon>
        <taxon>Debaryomycetaceae</taxon>
        <taxon>Candida/Lodderomyces clade</taxon>
        <taxon>Candida</taxon>
    </lineage>
</organism>
<dbReference type="EMBL" id="JAHUZD010000106">
    <property type="protein sequence ID" value="KAI3404211.2"/>
    <property type="molecule type" value="Genomic_DNA"/>
</dbReference>
<evidence type="ECO:0000256" key="3">
    <source>
        <dbReference type="ARBA" id="ARBA00019615"/>
    </source>
</evidence>
<comment type="function">
    <text evidence="9">Component of the Mediator complex, a coactivator involved in the regulated transcription of nearly all RNA polymerase II-dependent genes. Mediator functions as a bridge to convey information from gene-specific regulatory proteins to the basal RNA polymerase II transcription machinery. Mediator is recruited to promoters by direct interactions with regulatory proteins and serves as a scaffold for the assembly of a functional preinitiation complex with RNA polymerase II and the general transcription factors.</text>
</comment>
<comment type="subcellular location">
    <subcellularLocation>
        <location evidence="1 9">Nucleus</location>
    </subcellularLocation>
</comment>
<evidence type="ECO:0000313" key="12">
    <source>
        <dbReference type="Proteomes" id="UP001202479"/>
    </source>
</evidence>
<evidence type="ECO:0000256" key="9">
    <source>
        <dbReference type="RuleBase" id="RU364151"/>
    </source>
</evidence>
<dbReference type="GO" id="GO:0003712">
    <property type="term" value="F:transcription coregulator activity"/>
    <property type="evidence" value="ECO:0007669"/>
    <property type="project" value="InterPro"/>
</dbReference>
<protein>
    <recommendedName>
        <fullName evidence="3 9">Mediator of RNA polymerase II transcription subunit 19</fullName>
    </recommendedName>
    <alternativeName>
        <fullName evidence="8 9">Mediator complex subunit 19</fullName>
    </alternativeName>
</protein>
<evidence type="ECO:0000256" key="4">
    <source>
        <dbReference type="ARBA" id="ARBA00023015"/>
    </source>
</evidence>
<comment type="caution">
    <text evidence="11">The sequence shown here is derived from an EMBL/GenBank/DDBJ whole genome shotgun (WGS) entry which is preliminary data.</text>
</comment>
<evidence type="ECO:0000256" key="5">
    <source>
        <dbReference type="ARBA" id="ARBA00023159"/>
    </source>
</evidence>
<keyword evidence="12" id="KW-1185">Reference proteome</keyword>
<gene>
    <name evidence="9" type="primary">MED19</name>
    <name evidence="11" type="ORF">KGF56_002972</name>
</gene>